<accession>A0A1A5YF17</accession>
<dbReference type="InterPro" id="IPR033749">
    <property type="entry name" value="Polyprenyl_synt_CS"/>
</dbReference>
<name>A0A1A5YF17_9BACL</name>
<keyword evidence="3 6" id="KW-0808">Transferase</keyword>
<dbReference type="AlphaFoldDB" id="A0A1A5YF17"/>
<protein>
    <submittedName>
        <fullName evidence="7">Poluprenyl synthetase</fullName>
    </submittedName>
</protein>
<comment type="caution">
    <text evidence="7">The sequence shown here is derived from an EMBL/GenBank/DDBJ whole genome shotgun (WGS) entry which is preliminary data.</text>
</comment>
<dbReference type="SUPFAM" id="SSF48576">
    <property type="entry name" value="Terpenoid synthases"/>
    <property type="match status" value="1"/>
</dbReference>
<evidence type="ECO:0000256" key="3">
    <source>
        <dbReference type="ARBA" id="ARBA00022679"/>
    </source>
</evidence>
<dbReference type="Proteomes" id="UP000092024">
    <property type="component" value="Unassembled WGS sequence"/>
</dbReference>
<evidence type="ECO:0000313" key="7">
    <source>
        <dbReference type="EMBL" id="OBR63985.1"/>
    </source>
</evidence>
<organism evidence="7 8">
    <name type="scientific">Paenibacillus oryzae</name>
    <dbReference type="NCBI Taxonomy" id="1844972"/>
    <lineage>
        <taxon>Bacteria</taxon>
        <taxon>Bacillati</taxon>
        <taxon>Bacillota</taxon>
        <taxon>Bacilli</taxon>
        <taxon>Bacillales</taxon>
        <taxon>Paenibacillaceae</taxon>
        <taxon>Paenibacillus</taxon>
    </lineage>
</organism>
<dbReference type="PROSITE" id="PS00444">
    <property type="entry name" value="POLYPRENYL_SYNTHASE_2"/>
    <property type="match status" value="1"/>
</dbReference>
<comment type="similarity">
    <text evidence="2 6">Belongs to the FPP/GGPP synthase family.</text>
</comment>
<evidence type="ECO:0000256" key="1">
    <source>
        <dbReference type="ARBA" id="ARBA00001946"/>
    </source>
</evidence>
<dbReference type="GO" id="GO:0004659">
    <property type="term" value="F:prenyltransferase activity"/>
    <property type="evidence" value="ECO:0007669"/>
    <property type="project" value="InterPro"/>
</dbReference>
<dbReference type="OrthoDB" id="9805316at2"/>
<dbReference type="SFLD" id="SFLDS00005">
    <property type="entry name" value="Isoprenoid_Synthase_Type_I"/>
    <property type="match status" value="1"/>
</dbReference>
<sequence length="333" mass="36463">MKLYDQLGINLDEIDRTLCNVLESDSSLSFSASSVKEHGLSLVQAGGKRLRPVMAIIGGRFGQAERYPYVLKAAAVLEYIHTASLIHDDIIDQSPLRRGQPTLHTLTGVPKAVLIANYMMARAVEWATETPELDSSGQARSEEELERISSLASVITELCLGEYSQLRDRFNFDLSLDDYLAKTRNKTALLMAHCLKAGADAAYADAGHSELLFQFGEALGMAFQIKDDVLDFAEKKEAIGKPAGADLRNGIITLPVLYAMEDPALRQEIVALSAECPQEDFDRVIAAINGTDALERSLKLAQDYTDKAAQAAERLAPHPAAVHLTTLIHYFAK</sequence>
<dbReference type="EMBL" id="LYPA01000068">
    <property type="protein sequence ID" value="OBR63985.1"/>
    <property type="molecule type" value="Genomic_DNA"/>
</dbReference>
<dbReference type="GO" id="GO:0008299">
    <property type="term" value="P:isoprenoid biosynthetic process"/>
    <property type="evidence" value="ECO:0007669"/>
    <property type="project" value="InterPro"/>
</dbReference>
<dbReference type="PANTHER" id="PTHR12001">
    <property type="entry name" value="GERANYLGERANYL PYROPHOSPHATE SYNTHASE"/>
    <property type="match status" value="1"/>
</dbReference>
<keyword evidence="5" id="KW-0460">Magnesium</keyword>
<dbReference type="GO" id="GO:0046872">
    <property type="term" value="F:metal ion binding"/>
    <property type="evidence" value="ECO:0007669"/>
    <property type="project" value="UniProtKB-KW"/>
</dbReference>
<evidence type="ECO:0000256" key="4">
    <source>
        <dbReference type="ARBA" id="ARBA00022723"/>
    </source>
</evidence>
<dbReference type="CDD" id="cd00685">
    <property type="entry name" value="Trans_IPPS_HT"/>
    <property type="match status" value="1"/>
</dbReference>
<dbReference type="STRING" id="1844972.A7K91_11355"/>
<dbReference type="PROSITE" id="PS00723">
    <property type="entry name" value="POLYPRENYL_SYNTHASE_1"/>
    <property type="match status" value="1"/>
</dbReference>
<keyword evidence="8" id="KW-1185">Reference proteome</keyword>
<proteinExistence type="inferred from homology"/>
<gene>
    <name evidence="7" type="ORF">A7K91_11355</name>
</gene>
<dbReference type="InterPro" id="IPR000092">
    <property type="entry name" value="Polyprenyl_synt"/>
</dbReference>
<evidence type="ECO:0000256" key="5">
    <source>
        <dbReference type="ARBA" id="ARBA00022842"/>
    </source>
</evidence>
<comment type="cofactor">
    <cofactor evidence="1">
        <name>Mg(2+)</name>
        <dbReference type="ChEBI" id="CHEBI:18420"/>
    </cofactor>
</comment>
<keyword evidence="4" id="KW-0479">Metal-binding</keyword>
<dbReference type="Gene3D" id="1.10.600.10">
    <property type="entry name" value="Farnesyl Diphosphate Synthase"/>
    <property type="match status" value="1"/>
</dbReference>
<evidence type="ECO:0000313" key="8">
    <source>
        <dbReference type="Proteomes" id="UP000092024"/>
    </source>
</evidence>
<dbReference type="PANTHER" id="PTHR12001:SF69">
    <property type="entry name" value="ALL TRANS-POLYPRENYL-DIPHOSPHATE SYNTHASE PDSS1"/>
    <property type="match status" value="1"/>
</dbReference>
<evidence type="ECO:0000256" key="6">
    <source>
        <dbReference type="RuleBase" id="RU004466"/>
    </source>
</evidence>
<dbReference type="RefSeq" id="WP_068685639.1">
    <property type="nucleotide sequence ID" value="NZ_LYPA01000068.1"/>
</dbReference>
<evidence type="ECO:0000256" key="2">
    <source>
        <dbReference type="ARBA" id="ARBA00006706"/>
    </source>
</evidence>
<dbReference type="InterPro" id="IPR008949">
    <property type="entry name" value="Isoprenoid_synthase_dom_sf"/>
</dbReference>
<reference evidence="7 8" key="1">
    <citation type="submission" date="2016-05" db="EMBL/GenBank/DDBJ databases">
        <title>Paenibacillus oryzae. sp. nov., isolated from the rice root.</title>
        <authorList>
            <person name="Zhang J."/>
            <person name="Zhang X."/>
        </authorList>
    </citation>
    <scope>NUCLEOTIDE SEQUENCE [LARGE SCALE GENOMIC DNA]</scope>
    <source>
        <strain evidence="7 8">1DrF-4</strain>
    </source>
</reference>
<dbReference type="Pfam" id="PF00348">
    <property type="entry name" value="polyprenyl_synt"/>
    <property type="match status" value="1"/>
</dbReference>